<comment type="caution">
    <text evidence="1">The sequence shown here is derived from an EMBL/GenBank/DDBJ whole genome shotgun (WGS) entry which is preliminary data.</text>
</comment>
<organism evidence="1 2">
    <name type="scientific">Caballeronia terrestris</name>
    <dbReference type="NCBI Taxonomy" id="1226301"/>
    <lineage>
        <taxon>Bacteria</taxon>
        <taxon>Pseudomonadati</taxon>
        <taxon>Pseudomonadota</taxon>
        <taxon>Betaproteobacteria</taxon>
        <taxon>Burkholderiales</taxon>
        <taxon>Burkholderiaceae</taxon>
        <taxon>Caballeronia</taxon>
    </lineage>
</organism>
<keyword evidence="2" id="KW-1185">Reference proteome</keyword>
<name>A0A158KFQ0_9BURK</name>
<dbReference type="EMBL" id="FCOL02000049">
    <property type="protein sequence ID" value="SAL79261.1"/>
    <property type="molecule type" value="Genomic_DNA"/>
</dbReference>
<sequence length="39" mass="4443">MPQLLVKQASICYPDVVFNGGSRNWILYDSYCLHPSLLT</sequence>
<protein>
    <submittedName>
        <fullName evidence="1">Uncharacterized protein</fullName>
    </submittedName>
</protein>
<dbReference type="AlphaFoldDB" id="A0A158KFQ0"/>
<accession>A0A158KFQ0</accession>
<gene>
    <name evidence="1" type="ORF">AWB67_05413</name>
</gene>
<reference evidence="1" key="1">
    <citation type="submission" date="2016-01" db="EMBL/GenBank/DDBJ databases">
        <authorList>
            <person name="Peeters C."/>
        </authorList>
    </citation>
    <scope>NUCLEOTIDE SEQUENCE [LARGE SCALE GENOMIC DNA]</scope>
    <source>
        <strain evidence="1">LMG 22937</strain>
    </source>
</reference>
<evidence type="ECO:0000313" key="2">
    <source>
        <dbReference type="Proteomes" id="UP000054925"/>
    </source>
</evidence>
<proteinExistence type="predicted"/>
<evidence type="ECO:0000313" key="1">
    <source>
        <dbReference type="EMBL" id="SAL79261.1"/>
    </source>
</evidence>
<dbReference type="Proteomes" id="UP000054925">
    <property type="component" value="Unassembled WGS sequence"/>
</dbReference>